<organism evidence="2 3">
    <name type="scientific">Corynebacterium urogenitale</name>
    <dbReference type="NCBI Taxonomy" id="2487892"/>
    <lineage>
        <taxon>Bacteria</taxon>
        <taxon>Bacillati</taxon>
        <taxon>Actinomycetota</taxon>
        <taxon>Actinomycetes</taxon>
        <taxon>Mycobacteriales</taxon>
        <taxon>Corynebacteriaceae</taxon>
        <taxon>Corynebacterium</taxon>
    </lineage>
</organism>
<dbReference type="PANTHER" id="PTHR15020:SF50">
    <property type="entry name" value="UPF0659 PROTEIN YMR090W"/>
    <property type="match status" value="1"/>
</dbReference>
<dbReference type="RefSeq" id="WP_161595732.1">
    <property type="nucleotide sequence ID" value="NZ_CP045032.1"/>
</dbReference>
<keyword evidence="3" id="KW-1185">Reference proteome</keyword>
<dbReference type="PANTHER" id="PTHR15020">
    <property type="entry name" value="FLAVIN REDUCTASE-RELATED"/>
    <property type="match status" value="1"/>
</dbReference>
<sequence length="204" mass="21206">MNLTIIGGSQGTGAQLAQQAIDAGHKVTVVSRSGRGPAGAQIFTGSATDPEVVKKSLSEATAVAITVGGSKDNPQQRTEVTRTVIMAMNDVEVTRLIVQSSLGAGDSMKQLPALLRPLMKVVLAKPLADHDRQEAAVQASDLDWTIVRPSGLKDGEGSGNWATLTTEESGTLKGTVQRADVAAFMLSILEDAATFGKAYGMSKA</sequence>
<evidence type="ECO:0000259" key="1">
    <source>
        <dbReference type="Pfam" id="PF13460"/>
    </source>
</evidence>
<gene>
    <name evidence="2" type="ORF">CUROG_07100</name>
</gene>
<evidence type="ECO:0000313" key="2">
    <source>
        <dbReference type="EMBL" id="QFQ02775.1"/>
    </source>
</evidence>
<dbReference type="InterPro" id="IPR016040">
    <property type="entry name" value="NAD(P)-bd_dom"/>
</dbReference>
<dbReference type="AlphaFoldDB" id="A0A5J6ZAW4"/>
<proteinExistence type="predicted"/>
<dbReference type="SUPFAM" id="SSF51735">
    <property type="entry name" value="NAD(P)-binding Rossmann-fold domains"/>
    <property type="match status" value="1"/>
</dbReference>
<dbReference type="Proteomes" id="UP000326711">
    <property type="component" value="Chromosome"/>
</dbReference>
<name>A0A5J6ZAW4_9CORY</name>
<evidence type="ECO:0000313" key="3">
    <source>
        <dbReference type="Proteomes" id="UP000326711"/>
    </source>
</evidence>
<dbReference type="Pfam" id="PF13460">
    <property type="entry name" value="NAD_binding_10"/>
    <property type="match status" value="1"/>
</dbReference>
<dbReference type="EMBL" id="CP045032">
    <property type="protein sequence ID" value="QFQ02775.1"/>
    <property type="molecule type" value="Genomic_DNA"/>
</dbReference>
<dbReference type="Gene3D" id="3.40.50.720">
    <property type="entry name" value="NAD(P)-binding Rossmann-like Domain"/>
    <property type="match status" value="1"/>
</dbReference>
<dbReference type="InterPro" id="IPR036291">
    <property type="entry name" value="NAD(P)-bd_dom_sf"/>
</dbReference>
<dbReference type="KEGG" id="cuo:CUROG_07100"/>
<reference evidence="3" key="1">
    <citation type="submission" date="2019-10" db="EMBL/GenBank/DDBJ databases">
        <title>Complete genome sequence of Corynebacterium urogenitalis DSM 108747, isolated from the genital tract of a cow.</title>
        <authorList>
            <person name="Ruckert C."/>
            <person name="Ballas P."/>
            <person name="Wagener K."/>
            <person name="Drillich M."/>
            <person name="Kaempfer P."/>
            <person name="Busse H.-J."/>
            <person name="Ehling-Schulz M."/>
        </authorList>
    </citation>
    <scope>NUCLEOTIDE SEQUENCE [LARGE SCALE GENOMIC DNA]</scope>
    <source>
        <strain evidence="3">LMM 1652</strain>
    </source>
</reference>
<feature type="domain" description="NAD(P)-binding" evidence="1">
    <location>
        <begin position="7"/>
        <end position="191"/>
    </location>
</feature>
<accession>A0A5J6ZAW4</accession>
<protein>
    <recommendedName>
        <fullName evidence="1">NAD(P)-binding domain-containing protein</fullName>
    </recommendedName>
</protein>